<evidence type="ECO:0000313" key="2">
    <source>
        <dbReference type="Proteomes" id="UP000541426"/>
    </source>
</evidence>
<reference evidence="1 2" key="1">
    <citation type="submission" date="2020-08" db="EMBL/GenBank/DDBJ databases">
        <title>Genomic Encyclopedia of Type Strains, Phase IV (KMG-IV): sequencing the most valuable type-strain genomes for metagenomic binning, comparative biology and taxonomic classification.</title>
        <authorList>
            <person name="Goeker M."/>
        </authorList>
    </citation>
    <scope>NUCLEOTIDE SEQUENCE [LARGE SCALE GENOMIC DNA]</scope>
    <source>
        <strain evidence="1 2">DSM 102235</strain>
    </source>
</reference>
<organism evidence="1 2">
    <name type="scientific">Sagittula marina</name>
    <dbReference type="NCBI Taxonomy" id="943940"/>
    <lineage>
        <taxon>Bacteria</taxon>
        <taxon>Pseudomonadati</taxon>
        <taxon>Pseudomonadota</taxon>
        <taxon>Alphaproteobacteria</taxon>
        <taxon>Rhodobacterales</taxon>
        <taxon>Roseobacteraceae</taxon>
        <taxon>Sagittula</taxon>
    </lineage>
</organism>
<dbReference type="AlphaFoldDB" id="A0A7W6DW65"/>
<dbReference type="Proteomes" id="UP000541426">
    <property type="component" value="Unassembled WGS sequence"/>
</dbReference>
<keyword evidence="2" id="KW-1185">Reference proteome</keyword>
<gene>
    <name evidence="1" type="ORF">GGQ68_004463</name>
</gene>
<proteinExistence type="predicted"/>
<comment type="caution">
    <text evidence="1">The sequence shown here is derived from an EMBL/GenBank/DDBJ whole genome shotgun (WGS) entry which is preliminary data.</text>
</comment>
<accession>A0A7W6DW65</accession>
<dbReference type="EMBL" id="JACIEJ010000015">
    <property type="protein sequence ID" value="MBB3988107.1"/>
    <property type="molecule type" value="Genomic_DNA"/>
</dbReference>
<protein>
    <submittedName>
        <fullName evidence="1">Uncharacterized protein</fullName>
    </submittedName>
</protein>
<sequence length="64" mass="7415">MGFDKIDACRVGRVPFAWKPLPLRRHAVHKVRGNFIVGQLVCWRDVRQRQNEDCLGNDRIVATV</sequence>
<evidence type="ECO:0000313" key="1">
    <source>
        <dbReference type="EMBL" id="MBB3988107.1"/>
    </source>
</evidence>
<name>A0A7W6DW65_9RHOB</name>
<dbReference type="RefSeq" id="WP_183969669.1">
    <property type="nucleotide sequence ID" value="NZ_BAABBZ010000054.1"/>
</dbReference>